<dbReference type="AlphaFoldDB" id="A0A4V1IQY9"/>
<gene>
    <name evidence="2" type="ORF">BDK51DRAFT_50784</name>
</gene>
<feature type="region of interest" description="Disordered" evidence="1">
    <location>
        <begin position="82"/>
        <end position="104"/>
    </location>
</feature>
<organism evidence="2 3">
    <name type="scientific">Blyttiomyces helicus</name>
    <dbReference type="NCBI Taxonomy" id="388810"/>
    <lineage>
        <taxon>Eukaryota</taxon>
        <taxon>Fungi</taxon>
        <taxon>Fungi incertae sedis</taxon>
        <taxon>Chytridiomycota</taxon>
        <taxon>Chytridiomycota incertae sedis</taxon>
        <taxon>Chytridiomycetes</taxon>
        <taxon>Chytridiomycetes incertae sedis</taxon>
        <taxon>Blyttiomyces</taxon>
    </lineage>
</organism>
<dbReference type="EMBL" id="KZ996859">
    <property type="protein sequence ID" value="RKO88217.1"/>
    <property type="molecule type" value="Genomic_DNA"/>
</dbReference>
<proteinExistence type="predicted"/>
<protein>
    <submittedName>
        <fullName evidence="2">Uncharacterized protein</fullName>
    </submittedName>
</protein>
<sequence length="362" mass="40666">MVLELSAIGLRLHIGSGIPARPKQACATPQQSARGQLPFAPSATQHLPLNKSSSHPRNACKGPSAPTTPPLFSIQVIRAPHQQRHYSAKQPSKDTPLSKPLAASPPLNPATMMVFANLFSGPPEPPETFDELALLLGLNAEADPSDVRRAWNRRKEELELPAELFCRLYFAKRMDEEERHEREMMQREAGLAQMRAAGGVKEFEERERKRAAWRAANRARDEAMMREWRESDGQVGAGLVASAGEKKTVSGRWKMVEVLQKVGRWGKDEGRRDEEEGVETDACRRMEYSVLIVEVCRGGFYRPGIDPHVSLFNADWPVPLLPRIPRMLILRPLGHRSDYLSLPRGIQDLHPLRSHKLITARP</sequence>
<dbReference type="Proteomes" id="UP000269721">
    <property type="component" value="Unassembled WGS sequence"/>
</dbReference>
<keyword evidence="3" id="KW-1185">Reference proteome</keyword>
<name>A0A4V1IQY9_9FUNG</name>
<feature type="compositionally biased region" description="Polar residues" evidence="1">
    <location>
        <begin position="42"/>
        <end position="56"/>
    </location>
</feature>
<accession>A0A4V1IQY9</accession>
<feature type="region of interest" description="Disordered" evidence="1">
    <location>
        <begin position="42"/>
        <end position="70"/>
    </location>
</feature>
<evidence type="ECO:0000313" key="2">
    <source>
        <dbReference type="EMBL" id="RKO88217.1"/>
    </source>
</evidence>
<reference evidence="3" key="1">
    <citation type="journal article" date="2018" name="Nat. Microbiol.">
        <title>Leveraging single-cell genomics to expand the fungal tree of life.</title>
        <authorList>
            <person name="Ahrendt S.R."/>
            <person name="Quandt C.A."/>
            <person name="Ciobanu D."/>
            <person name="Clum A."/>
            <person name="Salamov A."/>
            <person name="Andreopoulos B."/>
            <person name="Cheng J.F."/>
            <person name="Woyke T."/>
            <person name="Pelin A."/>
            <person name="Henrissat B."/>
            <person name="Reynolds N.K."/>
            <person name="Benny G.L."/>
            <person name="Smith M.E."/>
            <person name="James T.Y."/>
            <person name="Grigoriev I.V."/>
        </authorList>
    </citation>
    <scope>NUCLEOTIDE SEQUENCE [LARGE SCALE GENOMIC DNA]</scope>
</reference>
<evidence type="ECO:0000256" key="1">
    <source>
        <dbReference type="SAM" id="MobiDB-lite"/>
    </source>
</evidence>
<evidence type="ECO:0000313" key="3">
    <source>
        <dbReference type="Proteomes" id="UP000269721"/>
    </source>
</evidence>